<organism evidence="3 4">
    <name type="scientific">Zizania palustris</name>
    <name type="common">Northern wild rice</name>
    <dbReference type="NCBI Taxonomy" id="103762"/>
    <lineage>
        <taxon>Eukaryota</taxon>
        <taxon>Viridiplantae</taxon>
        <taxon>Streptophyta</taxon>
        <taxon>Embryophyta</taxon>
        <taxon>Tracheophyta</taxon>
        <taxon>Spermatophyta</taxon>
        <taxon>Magnoliopsida</taxon>
        <taxon>Liliopsida</taxon>
        <taxon>Poales</taxon>
        <taxon>Poaceae</taxon>
        <taxon>BOP clade</taxon>
        <taxon>Oryzoideae</taxon>
        <taxon>Oryzeae</taxon>
        <taxon>Zizaniinae</taxon>
        <taxon>Zizania</taxon>
    </lineage>
</organism>
<dbReference type="Pfam" id="PF00443">
    <property type="entry name" value="UCH"/>
    <property type="match status" value="1"/>
</dbReference>
<keyword evidence="4" id="KW-1185">Reference proteome</keyword>
<protein>
    <recommendedName>
        <fullName evidence="2">USP domain-containing protein</fullName>
    </recommendedName>
</protein>
<reference evidence="3" key="2">
    <citation type="submission" date="2021-02" db="EMBL/GenBank/DDBJ databases">
        <authorList>
            <person name="Kimball J.A."/>
            <person name="Haas M.W."/>
            <person name="Macchietto M."/>
            <person name="Kono T."/>
            <person name="Duquette J."/>
            <person name="Shao M."/>
        </authorList>
    </citation>
    <scope>NUCLEOTIDE SEQUENCE</scope>
    <source>
        <tissue evidence="3">Fresh leaf tissue</tissue>
    </source>
</reference>
<sequence length="326" mass="35610">MLDSADHSICIEAAKITQSVKGAAEDKGKAPCSNIAEDSNSLASIEECLALHFIAELLERTCANCSKVADHTSTSRSKDGEQRIASTHKNTVIDGDQTEQSDRITCQSEQSGDLHSLAVECTSSSRQQHGSDSQHQVMCPLDSTTEGTTSGMICGEQDLASEQDAVPSGLPSENPASTLDQGQGKQLKLDVDENQKEKKDRNQGAIQTYRFSKLPRVLAIHLKRSLGPVKMRAHVSFKEILDVGKFMDPSSEDKDNSSYRLVGVIEHRGPSTNVGHWVAYVRASSEQPDWGSSSWFCASDADIKEVSVEEVLKCEAYLLFYERIEG</sequence>
<dbReference type="GO" id="GO:0005829">
    <property type="term" value="C:cytosol"/>
    <property type="evidence" value="ECO:0007669"/>
    <property type="project" value="TreeGrafter"/>
</dbReference>
<feature type="region of interest" description="Disordered" evidence="1">
    <location>
        <begin position="72"/>
        <end position="102"/>
    </location>
</feature>
<dbReference type="GO" id="GO:0005634">
    <property type="term" value="C:nucleus"/>
    <property type="evidence" value="ECO:0007669"/>
    <property type="project" value="TreeGrafter"/>
</dbReference>
<reference evidence="3" key="1">
    <citation type="journal article" date="2021" name="bioRxiv">
        <title>Whole Genome Assembly and Annotation of Northern Wild Rice, Zizania palustris L., Supports a Whole Genome Duplication in the Zizania Genus.</title>
        <authorList>
            <person name="Haas M."/>
            <person name="Kono T."/>
            <person name="Macchietto M."/>
            <person name="Millas R."/>
            <person name="McGilp L."/>
            <person name="Shao M."/>
            <person name="Duquette J."/>
            <person name="Hirsch C.N."/>
            <person name="Kimball J."/>
        </authorList>
    </citation>
    <scope>NUCLEOTIDE SEQUENCE</scope>
    <source>
        <tissue evidence="3">Fresh leaf tissue</tissue>
    </source>
</reference>
<dbReference type="InterPro" id="IPR001394">
    <property type="entry name" value="Peptidase_C19_UCH"/>
</dbReference>
<comment type="caution">
    <text evidence="3">The sequence shown here is derived from an EMBL/GenBank/DDBJ whole genome shotgun (WGS) entry which is preliminary data.</text>
</comment>
<evidence type="ECO:0000256" key="1">
    <source>
        <dbReference type="SAM" id="MobiDB-lite"/>
    </source>
</evidence>
<dbReference type="PROSITE" id="PS50235">
    <property type="entry name" value="USP_3"/>
    <property type="match status" value="1"/>
</dbReference>
<proteinExistence type="predicted"/>
<dbReference type="Proteomes" id="UP000729402">
    <property type="component" value="Unassembled WGS sequence"/>
</dbReference>
<name>A0A8J5R0F5_ZIZPA</name>
<evidence type="ECO:0000313" key="4">
    <source>
        <dbReference type="Proteomes" id="UP000729402"/>
    </source>
</evidence>
<dbReference type="AlphaFoldDB" id="A0A8J5R0F5"/>
<dbReference type="GO" id="GO:0016579">
    <property type="term" value="P:protein deubiquitination"/>
    <property type="evidence" value="ECO:0007669"/>
    <property type="project" value="InterPro"/>
</dbReference>
<feature type="compositionally biased region" description="Polar residues" evidence="1">
    <location>
        <begin position="122"/>
        <end position="151"/>
    </location>
</feature>
<feature type="region of interest" description="Disordered" evidence="1">
    <location>
        <begin position="122"/>
        <end position="186"/>
    </location>
</feature>
<evidence type="ECO:0000313" key="3">
    <source>
        <dbReference type="EMBL" id="KAG8048020.1"/>
    </source>
</evidence>
<feature type="domain" description="USP" evidence="2">
    <location>
        <begin position="1"/>
        <end position="324"/>
    </location>
</feature>
<dbReference type="GO" id="GO:0004843">
    <property type="term" value="F:cysteine-type deubiquitinase activity"/>
    <property type="evidence" value="ECO:0007669"/>
    <property type="project" value="InterPro"/>
</dbReference>
<dbReference type="InterPro" id="IPR028889">
    <property type="entry name" value="USP"/>
</dbReference>
<gene>
    <name evidence="3" type="ORF">GUJ93_ZPchr0008g11846</name>
</gene>
<dbReference type="PANTHER" id="PTHR24006">
    <property type="entry name" value="UBIQUITIN CARBOXYL-TERMINAL HYDROLASE"/>
    <property type="match status" value="1"/>
</dbReference>
<accession>A0A8J5R0F5</accession>
<dbReference type="OrthoDB" id="2020758at2759"/>
<dbReference type="EMBL" id="JAAALK010000290">
    <property type="protein sequence ID" value="KAG8048020.1"/>
    <property type="molecule type" value="Genomic_DNA"/>
</dbReference>
<dbReference type="InterPro" id="IPR050164">
    <property type="entry name" value="Peptidase_C19"/>
</dbReference>
<dbReference type="PANTHER" id="PTHR24006:SF807">
    <property type="entry name" value="OS08G0527100 PROTEIN"/>
    <property type="match status" value="1"/>
</dbReference>
<feature type="compositionally biased region" description="Polar residues" evidence="1">
    <location>
        <begin position="174"/>
        <end position="184"/>
    </location>
</feature>
<evidence type="ECO:0000259" key="2">
    <source>
        <dbReference type="PROSITE" id="PS50235"/>
    </source>
</evidence>